<keyword evidence="2" id="KW-0004">4Fe-4S</keyword>
<dbReference type="CDD" id="cd02980">
    <property type="entry name" value="TRX_Fd_family"/>
    <property type="match status" value="1"/>
</dbReference>
<feature type="domain" description="4Fe-4S ferredoxin-type" evidence="6">
    <location>
        <begin position="538"/>
        <end position="567"/>
    </location>
</feature>
<dbReference type="FunFam" id="1.20.1440.230:FF:000001">
    <property type="entry name" value="Mitochondrial NADH dehydrogenase flavoprotein 1"/>
    <property type="match status" value="1"/>
</dbReference>
<evidence type="ECO:0000256" key="2">
    <source>
        <dbReference type="ARBA" id="ARBA00022485"/>
    </source>
</evidence>
<dbReference type="Pfam" id="PF01512">
    <property type="entry name" value="Complex1_51K"/>
    <property type="match status" value="1"/>
</dbReference>
<proteinExistence type="inferred from homology"/>
<dbReference type="InterPro" id="IPR037225">
    <property type="entry name" value="Nuo51_FMN-bd_sf"/>
</dbReference>
<evidence type="ECO:0000256" key="5">
    <source>
        <dbReference type="ARBA" id="ARBA00023014"/>
    </source>
</evidence>
<dbReference type="SUPFAM" id="SSF142984">
    <property type="entry name" value="Nqo1 middle domain-like"/>
    <property type="match status" value="1"/>
</dbReference>
<dbReference type="Gene3D" id="1.20.1440.230">
    <property type="entry name" value="NADH-ubiquinone oxidoreductase 51kDa subunit, iron-sulphur binding domain"/>
    <property type="match status" value="1"/>
</dbReference>
<dbReference type="SMART" id="SM00928">
    <property type="entry name" value="NADH_4Fe-4S"/>
    <property type="match status" value="1"/>
</dbReference>
<dbReference type="InterPro" id="IPR017900">
    <property type="entry name" value="4Fe4S_Fe_S_CS"/>
</dbReference>
<dbReference type="SUPFAM" id="SSF52833">
    <property type="entry name" value="Thioredoxin-like"/>
    <property type="match status" value="1"/>
</dbReference>
<dbReference type="PROSITE" id="PS51379">
    <property type="entry name" value="4FE4S_FER_2"/>
    <property type="match status" value="2"/>
</dbReference>
<dbReference type="Gene3D" id="6.10.250.1450">
    <property type="match status" value="1"/>
</dbReference>
<organism evidence="7 8">
    <name type="scientific">candidate division WOR-1 bacterium RIFOXYC12_FULL_54_18</name>
    <dbReference type="NCBI Taxonomy" id="1802584"/>
    <lineage>
        <taxon>Bacteria</taxon>
        <taxon>Bacillati</taxon>
        <taxon>Saganbacteria</taxon>
    </lineage>
</organism>
<dbReference type="PROSITE" id="PS00198">
    <property type="entry name" value="4FE4S_FER_1"/>
    <property type="match status" value="1"/>
</dbReference>
<dbReference type="PANTHER" id="PTHR43578:SF3">
    <property type="entry name" value="NADH-QUINONE OXIDOREDUCTASE SUBUNIT F"/>
    <property type="match status" value="1"/>
</dbReference>
<dbReference type="Gene3D" id="3.40.30.10">
    <property type="entry name" value="Glutaredoxin"/>
    <property type="match status" value="1"/>
</dbReference>
<dbReference type="FunFam" id="3.40.50.11540:FF:000001">
    <property type="entry name" value="NADH dehydrogenase [ubiquinone] flavoprotein 1, mitochondrial"/>
    <property type="match status" value="1"/>
</dbReference>
<keyword evidence="3" id="KW-0479">Metal-binding</keyword>
<name>A0A1F4T6H8_UNCSA</name>
<gene>
    <name evidence="7" type="ORF">A3K49_01535</name>
</gene>
<dbReference type="InterPro" id="IPR037207">
    <property type="entry name" value="Nuop51_4Fe4S-bd_sf"/>
</dbReference>
<evidence type="ECO:0000256" key="3">
    <source>
        <dbReference type="ARBA" id="ARBA00022723"/>
    </source>
</evidence>
<evidence type="ECO:0000256" key="1">
    <source>
        <dbReference type="ARBA" id="ARBA00007523"/>
    </source>
</evidence>
<dbReference type="InterPro" id="IPR011538">
    <property type="entry name" value="Nuo51_FMN-bd"/>
</dbReference>
<sequence>MNKQVIIDKTLAGKKDNIVVSIGASSCGIAAGAEAVFKAFAEEIKKNSLRVELKKCGCLGMCSAEPLVEVKMPGKASVVYGRVNKEIASKIVTDHLLKGTILKDYVFEANKGKQLKIVLRNCGVIDPENIDEYIAREGYDALKKVLSTTPETAIEELKKSGLRGRGGAGFPTWMKWSLTRASKGELKYIICNGDEGDPGAYMDRSVLEGDPHSVLEGLIIGGYCAGAKQGYFYIRAEYPLAIARIQKAIDQALASGFLGKNILGSDFSFEVEIRLGAGAFVCGEETSLIASIEGESGRPRQRPPYPSERGLWGKPTMINNVETLANIPVVFLRGGSWFSEIGTEKSKGTKVFAVTGKVKDSGLVEVPMGTTLREIVFDICGGIAGKKKIKAVQTGGPSGGVIPEKHLDTPVDYDNLQKLGSIMGSGGMIVMDETDCMVDISKFYLGFCVDESCGKCAPCKIGGYQMLKILERISEGKGALTDLDLLKSLCQTMQKTSFCGLGQTASNPVLSTLRYFEDEYKEHIEEKKCRSHKCSGLLNYRIVEEKCKLCGLCQKNCPTEAIEGSRDKGYKIIKSKCVKCGKCYDVCRFDAVQKG</sequence>
<dbReference type="EMBL" id="MEUG01000001">
    <property type="protein sequence ID" value="OGC27683.1"/>
    <property type="molecule type" value="Genomic_DNA"/>
</dbReference>
<evidence type="ECO:0000259" key="6">
    <source>
        <dbReference type="PROSITE" id="PS51379"/>
    </source>
</evidence>
<dbReference type="Pfam" id="PF10589">
    <property type="entry name" value="NADH_4Fe-4S"/>
    <property type="match status" value="1"/>
</dbReference>
<dbReference type="PANTHER" id="PTHR43578">
    <property type="entry name" value="NADH-QUINONE OXIDOREDUCTASE SUBUNIT F"/>
    <property type="match status" value="1"/>
</dbReference>
<dbReference type="SUPFAM" id="SSF140490">
    <property type="entry name" value="Nqo1C-terminal domain-like"/>
    <property type="match status" value="1"/>
</dbReference>
<dbReference type="GO" id="GO:0051539">
    <property type="term" value="F:4 iron, 4 sulfur cluster binding"/>
    <property type="evidence" value="ECO:0007669"/>
    <property type="project" value="UniProtKB-KW"/>
</dbReference>
<feature type="domain" description="4Fe-4S ferredoxin-type" evidence="6">
    <location>
        <begin position="568"/>
        <end position="595"/>
    </location>
</feature>
<comment type="caution">
    <text evidence="7">The sequence shown here is derived from an EMBL/GenBank/DDBJ whole genome shotgun (WGS) entry which is preliminary data.</text>
</comment>
<reference evidence="7 8" key="1">
    <citation type="journal article" date="2016" name="Nat. Commun.">
        <title>Thousands of microbial genomes shed light on interconnected biogeochemical processes in an aquifer system.</title>
        <authorList>
            <person name="Anantharaman K."/>
            <person name="Brown C.T."/>
            <person name="Hug L.A."/>
            <person name="Sharon I."/>
            <person name="Castelle C.J."/>
            <person name="Probst A.J."/>
            <person name="Thomas B.C."/>
            <person name="Singh A."/>
            <person name="Wilkins M.J."/>
            <person name="Karaoz U."/>
            <person name="Brodie E.L."/>
            <person name="Williams K.H."/>
            <person name="Hubbard S.S."/>
            <person name="Banfield J.F."/>
        </authorList>
    </citation>
    <scope>NUCLEOTIDE SEQUENCE [LARGE SCALE GENOMIC DNA]</scope>
</reference>
<dbReference type="GO" id="GO:0046872">
    <property type="term" value="F:metal ion binding"/>
    <property type="evidence" value="ECO:0007669"/>
    <property type="project" value="UniProtKB-KW"/>
</dbReference>
<keyword evidence="5" id="KW-0411">Iron-sulfur</keyword>
<dbReference type="InterPro" id="IPR036249">
    <property type="entry name" value="Thioredoxin-like_sf"/>
</dbReference>
<dbReference type="Gene3D" id="3.30.70.20">
    <property type="match status" value="1"/>
</dbReference>
<dbReference type="Proteomes" id="UP000178602">
    <property type="component" value="Unassembled WGS sequence"/>
</dbReference>
<protein>
    <submittedName>
        <fullName evidence="7">NADH dehydrogenase</fullName>
    </submittedName>
</protein>
<evidence type="ECO:0000256" key="4">
    <source>
        <dbReference type="ARBA" id="ARBA00023004"/>
    </source>
</evidence>
<accession>A0A1F4T6H8</accession>
<dbReference type="Gene3D" id="3.10.20.600">
    <property type="match status" value="1"/>
</dbReference>
<dbReference type="SUPFAM" id="SSF142019">
    <property type="entry name" value="Nqo1 FMN-binding domain-like"/>
    <property type="match status" value="1"/>
</dbReference>
<dbReference type="PROSITE" id="PS51257">
    <property type="entry name" value="PROKAR_LIPOPROTEIN"/>
    <property type="match status" value="1"/>
</dbReference>
<dbReference type="Gene3D" id="3.40.50.11540">
    <property type="entry name" value="NADH-ubiquinone oxidoreductase 51kDa subunit"/>
    <property type="match status" value="1"/>
</dbReference>
<evidence type="ECO:0000313" key="8">
    <source>
        <dbReference type="Proteomes" id="UP000178602"/>
    </source>
</evidence>
<dbReference type="SUPFAM" id="SSF54862">
    <property type="entry name" value="4Fe-4S ferredoxins"/>
    <property type="match status" value="1"/>
</dbReference>
<evidence type="ECO:0000313" key="7">
    <source>
        <dbReference type="EMBL" id="OGC27683.1"/>
    </source>
</evidence>
<comment type="similarity">
    <text evidence="1">Belongs to the complex I 51 kDa subunit family.</text>
</comment>
<dbReference type="Pfam" id="PF13187">
    <property type="entry name" value="Fer4_9"/>
    <property type="match status" value="1"/>
</dbReference>
<keyword evidence="4" id="KW-0408">Iron</keyword>
<dbReference type="InterPro" id="IPR017896">
    <property type="entry name" value="4Fe4S_Fe-S-bd"/>
</dbReference>
<dbReference type="AlphaFoldDB" id="A0A1F4T6H8"/>
<dbReference type="InterPro" id="IPR019575">
    <property type="entry name" value="Nuop51_4Fe4S-bd"/>
</dbReference>